<evidence type="ECO:0000313" key="4">
    <source>
        <dbReference type="Proteomes" id="UP000324133"/>
    </source>
</evidence>
<dbReference type="SUPFAM" id="SSF55961">
    <property type="entry name" value="Bet v1-like"/>
    <property type="match status" value="1"/>
</dbReference>
<dbReference type="Gene3D" id="3.30.530.20">
    <property type="match status" value="1"/>
</dbReference>
<comment type="similarity">
    <text evidence="1">Belongs to the AHA1 family.</text>
</comment>
<accession>A0A5B6TDB6</accession>
<dbReference type="InterPro" id="IPR023393">
    <property type="entry name" value="START-like_dom_sf"/>
</dbReference>
<dbReference type="EMBL" id="VKKY01000003">
    <property type="protein sequence ID" value="KAA3436979.1"/>
    <property type="molecule type" value="Genomic_DNA"/>
</dbReference>
<dbReference type="AlphaFoldDB" id="A0A5B6TDB6"/>
<feature type="domain" description="Activator of Hsp90 ATPase homologue 1/2-like C-terminal" evidence="2">
    <location>
        <begin position="13"/>
        <end position="140"/>
    </location>
</feature>
<comment type="caution">
    <text evidence="3">The sequence shown here is derived from an EMBL/GenBank/DDBJ whole genome shotgun (WGS) entry which is preliminary data.</text>
</comment>
<dbReference type="InterPro" id="IPR013538">
    <property type="entry name" value="ASHA1/2-like_C"/>
</dbReference>
<dbReference type="Pfam" id="PF08327">
    <property type="entry name" value="AHSA1"/>
    <property type="match status" value="1"/>
</dbReference>
<dbReference type="RefSeq" id="WP_149092920.1">
    <property type="nucleotide sequence ID" value="NZ_VKKY01000003.1"/>
</dbReference>
<dbReference type="CDD" id="cd07814">
    <property type="entry name" value="SRPBCC_CalC_Aha1-like"/>
    <property type="match status" value="1"/>
</dbReference>
<organism evidence="3 4">
    <name type="scientific">Rufibacter hautae</name>
    <dbReference type="NCBI Taxonomy" id="2595005"/>
    <lineage>
        <taxon>Bacteria</taxon>
        <taxon>Pseudomonadati</taxon>
        <taxon>Bacteroidota</taxon>
        <taxon>Cytophagia</taxon>
        <taxon>Cytophagales</taxon>
        <taxon>Hymenobacteraceae</taxon>
        <taxon>Rufibacter</taxon>
    </lineage>
</organism>
<dbReference type="Proteomes" id="UP000324133">
    <property type="component" value="Unassembled WGS sequence"/>
</dbReference>
<dbReference type="OrthoDB" id="2355173at2"/>
<name>A0A5B6TDB6_9BACT</name>
<keyword evidence="4" id="KW-1185">Reference proteome</keyword>
<evidence type="ECO:0000313" key="3">
    <source>
        <dbReference type="EMBL" id="KAA3436979.1"/>
    </source>
</evidence>
<proteinExistence type="inferred from homology"/>
<sequence>MENTPIIVERTVNAPAETVWQALTDRDQMKEWYFDLAEFRPEVGFEFQFSGGPEDRSYLHLCQVTEVEQGRKIAYSWRYDGYPGNTLVTFALFPDEDKTTVRLSHSGLETFPTSNPDFARTNFEAGWNEIIGTLLPAYLEKNIAAAS</sequence>
<evidence type="ECO:0000256" key="1">
    <source>
        <dbReference type="ARBA" id="ARBA00006817"/>
    </source>
</evidence>
<evidence type="ECO:0000259" key="2">
    <source>
        <dbReference type="Pfam" id="PF08327"/>
    </source>
</evidence>
<gene>
    <name evidence="3" type="ORF">FOA19_21630</name>
</gene>
<reference evidence="3 4" key="1">
    <citation type="submission" date="2019-07" db="EMBL/GenBank/DDBJ databases">
        <title>Rufibacter sp. nov., isolated from lake sediment.</title>
        <authorList>
            <person name="Qu J.-H."/>
        </authorList>
    </citation>
    <scope>NUCLEOTIDE SEQUENCE [LARGE SCALE GENOMIC DNA]</scope>
    <source>
        <strain evidence="3 4">NBS58-1</strain>
    </source>
</reference>
<protein>
    <submittedName>
        <fullName evidence="3">SRPBCC domain-containing protein</fullName>
    </submittedName>
</protein>